<gene>
    <name evidence="1" type="ORF">L2E82_31997</name>
</gene>
<protein>
    <submittedName>
        <fullName evidence="1">Uncharacterized protein</fullName>
    </submittedName>
</protein>
<name>A0ACB9BFH4_CICIN</name>
<dbReference type="EMBL" id="CM042014">
    <property type="protein sequence ID" value="KAI3720996.1"/>
    <property type="molecule type" value="Genomic_DNA"/>
</dbReference>
<evidence type="ECO:0000313" key="1">
    <source>
        <dbReference type="EMBL" id="KAI3720996.1"/>
    </source>
</evidence>
<accession>A0ACB9BFH4</accession>
<dbReference type="Proteomes" id="UP001055811">
    <property type="component" value="Linkage Group LG06"/>
</dbReference>
<keyword evidence="2" id="KW-1185">Reference proteome</keyword>
<comment type="caution">
    <text evidence="1">The sequence shown here is derived from an EMBL/GenBank/DDBJ whole genome shotgun (WGS) entry which is preliminary data.</text>
</comment>
<proteinExistence type="predicted"/>
<organism evidence="1 2">
    <name type="scientific">Cichorium intybus</name>
    <name type="common">Chicory</name>
    <dbReference type="NCBI Taxonomy" id="13427"/>
    <lineage>
        <taxon>Eukaryota</taxon>
        <taxon>Viridiplantae</taxon>
        <taxon>Streptophyta</taxon>
        <taxon>Embryophyta</taxon>
        <taxon>Tracheophyta</taxon>
        <taxon>Spermatophyta</taxon>
        <taxon>Magnoliopsida</taxon>
        <taxon>eudicotyledons</taxon>
        <taxon>Gunneridae</taxon>
        <taxon>Pentapetalae</taxon>
        <taxon>asterids</taxon>
        <taxon>campanulids</taxon>
        <taxon>Asterales</taxon>
        <taxon>Asteraceae</taxon>
        <taxon>Cichorioideae</taxon>
        <taxon>Cichorieae</taxon>
        <taxon>Cichoriinae</taxon>
        <taxon>Cichorium</taxon>
    </lineage>
</organism>
<sequence>MTLSLPQSPTTSVVDFFFRNLSVPETKVSAELYLQYTTVEYVVPNPDALLLNWVNMDLPLRSWVHVLDSALSALQSSAFTFNFCSHNPDYSVINTKNEYSIDKFVGYAVNGITAKEAYEDGMLRTAYGTPNYVAPEVFTVKGYNGAPCDIWSCGVILFVLMAGYSPFDEENIIELYRRVKHSWLQNAKKAPNVPVGDVVNSRLKQFSLMNRFKRKALRVTTDFLSNEEVEDIKEMFKKIDTDDDGTVTIEELKTGLQKLNSQLAESEIQLLIEAVDTNGKGTLDYGEFVAISLHLRKMANDEHLHKAFSYFDKDGNGFIEPNELQHILKEDRDDNSADIANDIFQEVDTDKDGKISYEEFVAMMKTGTDWRKASRHYSRGRFNSLSVKLMKDGSINLGSTDVVRQMLEPDPKLRLTAKQVLGWSTTVFSAPNYCGEFDNAVGMMSVDETLMWSFQILKPVEKMNKFNSGISLFGSTTTSNLEIPQLESRSLWVEDQFGDTYQEAYFIKTLKDEVNIAKNLPSHLDSLDVKELGTLELLEKSNVPFVGTRSKECRTAFHKDNRTRSEKEKEELDRPIALSLAQGLKKPNGKLFANDPGGNQEMVMILQKSNQDDF</sequence>
<reference evidence="2" key="1">
    <citation type="journal article" date="2022" name="Mol. Ecol. Resour.">
        <title>The genomes of chicory, endive, great burdock and yacon provide insights into Asteraceae palaeo-polyploidization history and plant inulin production.</title>
        <authorList>
            <person name="Fan W."/>
            <person name="Wang S."/>
            <person name="Wang H."/>
            <person name="Wang A."/>
            <person name="Jiang F."/>
            <person name="Liu H."/>
            <person name="Zhao H."/>
            <person name="Xu D."/>
            <person name="Zhang Y."/>
        </authorList>
    </citation>
    <scope>NUCLEOTIDE SEQUENCE [LARGE SCALE GENOMIC DNA]</scope>
    <source>
        <strain evidence="2">cv. Punajuju</strain>
    </source>
</reference>
<reference evidence="1 2" key="2">
    <citation type="journal article" date="2022" name="Mol. Ecol. Resour.">
        <title>The genomes of chicory, endive, great burdock and yacon provide insights into Asteraceae paleo-polyploidization history and plant inulin production.</title>
        <authorList>
            <person name="Fan W."/>
            <person name="Wang S."/>
            <person name="Wang H."/>
            <person name="Wang A."/>
            <person name="Jiang F."/>
            <person name="Liu H."/>
            <person name="Zhao H."/>
            <person name="Xu D."/>
            <person name="Zhang Y."/>
        </authorList>
    </citation>
    <scope>NUCLEOTIDE SEQUENCE [LARGE SCALE GENOMIC DNA]</scope>
    <source>
        <strain evidence="2">cv. Punajuju</strain>
        <tissue evidence="1">Leaves</tissue>
    </source>
</reference>
<evidence type="ECO:0000313" key="2">
    <source>
        <dbReference type="Proteomes" id="UP001055811"/>
    </source>
</evidence>